<keyword evidence="1" id="KW-0812">Transmembrane</keyword>
<dbReference type="InterPro" id="IPR001387">
    <property type="entry name" value="Cro/C1-type_HTH"/>
</dbReference>
<keyword evidence="1" id="KW-1133">Transmembrane helix</keyword>
<dbReference type="Proteomes" id="UP001257909">
    <property type="component" value="Unassembled WGS sequence"/>
</dbReference>
<gene>
    <name evidence="3" type="ORF">J2W69_001098</name>
</gene>
<evidence type="ECO:0000313" key="4">
    <source>
        <dbReference type="Proteomes" id="UP001257909"/>
    </source>
</evidence>
<evidence type="ECO:0000256" key="1">
    <source>
        <dbReference type="SAM" id="Phobius"/>
    </source>
</evidence>
<accession>A0ABU1VWR0</accession>
<keyword evidence="4" id="KW-1185">Reference proteome</keyword>
<dbReference type="PROSITE" id="PS50943">
    <property type="entry name" value="HTH_CROC1"/>
    <property type="match status" value="1"/>
</dbReference>
<feature type="domain" description="HTH cro/C1-type" evidence="2">
    <location>
        <begin position="8"/>
        <end position="61"/>
    </location>
</feature>
<dbReference type="Pfam" id="PF01381">
    <property type="entry name" value="HTH_3"/>
    <property type="match status" value="1"/>
</dbReference>
<comment type="caution">
    <text evidence="3">The sequence shown here is derived from an EMBL/GenBank/DDBJ whole genome shotgun (WGS) entry which is preliminary data.</text>
</comment>
<dbReference type="EMBL" id="JAVDWR010000002">
    <property type="protein sequence ID" value="MDR7120169.1"/>
    <property type="molecule type" value="Genomic_DNA"/>
</dbReference>
<proteinExistence type="predicted"/>
<reference evidence="3 4" key="1">
    <citation type="submission" date="2023-07" db="EMBL/GenBank/DDBJ databases">
        <title>Sorghum-associated microbial communities from plants grown in Nebraska, USA.</title>
        <authorList>
            <person name="Schachtman D."/>
        </authorList>
    </citation>
    <scope>NUCLEOTIDE SEQUENCE [LARGE SCALE GENOMIC DNA]</scope>
    <source>
        <strain evidence="3 4">4138</strain>
    </source>
</reference>
<sequence>MQLNFVFIRQLRTEKGWTQQHLADICAVSLRTIQRVEVHGIASLETSKALAAAFEVNRESLLAEQELTVIDASKKPVPLWLLAVTFLAGVLCGAFLLSLLR</sequence>
<protein>
    <submittedName>
        <fullName evidence="3">Transcriptional regulator with XRE-family HTH domain</fullName>
    </submittedName>
</protein>
<name>A0ABU1VWR0_9GAMM</name>
<dbReference type="RefSeq" id="WP_310275375.1">
    <property type="nucleotide sequence ID" value="NZ_JAVDWR010000002.1"/>
</dbReference>
<evidence type="ECO:0000313" key="3">
    <source>
        <dbReference type="EMBL" id="MDR7120169.1"/>
    </source>
</evidence>
<dbReference type="SUPFAM" id="SSF47413">
    <property type="entry name" value="lambda repressor-like DNA-binding domains"/>
    <property type="match status" value="1"/>
</dbReference>
<dbReference type="CDD" id="cd00093">
    <property type="entry name" value="HTH_XRE"/>
    <property type="match status" value="1"/>
</dbReference>
<keyword evidence="1" id="KW-0472">Membrane</keyword>
<dbReference type="SMART" id="SM00530">
    <property type="entry name" value="HTH_XRE"/>
    <property type="match status" value="1"/>
</dbReference>
<dbReference type="Gene3D" id="1.10.260.40">
    <property type="entry name" value="lambda repressor-like DNA-binding domains"/>
    <property type="match status" value="1"/>
</dbReference>
<dbReference type="InterPro" id="IPR010982">
    <property type="entry name" value="Lambda_DNA-bd_dom_sf"/>
</dbReference>
<feature type="transmembrane region" description="Helical" evidence="1">
    <location>
        <begin position="79"/>
        <end position="100"/>
    </location>
</feature>
<evidence type="ECO:0000259" key="2">
    <source>
        <dbReference type="PROSITE" id="PS50943"/>
    </source>
</evidence>
<organism evidence="3 4">
    <name type="scientific">Rheinheimera soli</name>
    <dbReference type="NCBI Taxonomy" id="443616"/>
    <lineage>
        <taxon>Bacteria</taxon>
        <taxon>Pseudomonadati</taxon>
        <taxon>Pseudomonadota</taxon>
        <taxon>Gammaproteobacteria</taxon>
        <taxon>Chromatiales</taxon>
        <taxon>Chromatiaceae</taxon>
        <taxon>Rheinheimera</taxon>
    </lineage>
</organism>